<evidence type="ECO:0000256" key="4">
    <source>
        <dbReference type="ARBA" id="ARBA00022692"/>
    </source>
</evidence>
<dbReference type="Proteomes" id="UP000242414">
    <property type="component" value="Unassembled WGS sequence"/>
</dbReference>
<dbReference type="GO" id="GO:0005254">
    <property type="term" value="F:chloride channel activity"/>
    <property type="evidence" value="ECO:0007669"/>
    <property type="project" value="InterPro"/>
</dbReference>
<keyword evidence="7 9" id="KW-0472">Membrane</keyword>
<evidence type="ECO:0000256" key="8">
    <source>
        <dbReference type="SAM" id="MobiDB-lite"/>
    </source>
</evidence>
<keyword evidence="3" id="KW-1003">Cell membrane</keyword>
<evidence type="ECO:0000256" key="9">
    <source>
        <dbReference type="SAM" id="Phobius"/>
    </source>
</evidence>
<dbReference type="AlphaFoldDB" id="A0A1X0QZC1"/>
<evidence type="ECO:0000256" key="5">
    <source>
        <dbReference type="ARBA" id="ARBA00022989"/>
    </source>
</evidence>
<dbReference type="Pfam" id="PF25539">
    <property type="entry name" value="Bestrophin_2"/>
    <property type="match status" value="2"/>
</dbReference>
<keyword evidence="4 9" id="KW-0812">Transmembrane</keyword>
<evidence type="ECO:0000313" key="10">
    <source>
        <dbReference type="EMBL" id="ORE05153.1"/>
    </source>
</evidence>
<feature type="transmembrane region" description="Helical" evidence="9">
    <location>
        <begin position="443"/>
        <end position="476"/>
    </location>
</feature>
<dbReference type="EMBL" id="KV921952">
    <property type="protein sequence ID" value="ORE05153.1"/>
    <property type="molecule type" value="Genomic_DNA"/>
</dbReference>
<comment type="subcellular location">
    <subcellularLocation>
        <location evidence="1">Cell membrane</location>
        <topology evidence="1">Multi-pass membrane protein</topology>
    </subcellularLocation>
</comment>
<evidence type="ECO:0000256" key="3">
    <source>
        <dbReference type="ARBA" id="ARBA00022475"/>
    </source>
</evidence>
<feature type="transmembrane region" description="Helical" evidence="9">
    <location>
        <begin position="44"/>
        <end position="67"/>
    </location>
</feature>
<dbReference type="InterPro" id="IPR044669">
    <property type="entry name" value="YneE/VCCN1/2-like"/>
</dbReference>
<evidence type="ECO:0000256" key="2">
    <source>
        <dbReference type="ARBA" id="ARBA00022448"/>
    </source>
</evidence>
<dbReference type="VEuPathDB" id="FungiDB:BCV72DRAFT_311482"/>
<feature type="region of interest" description="Disordered" evidence="8">
    <location>
        <begin position="310"/>
        <end position="334"/>
    </location>
</feature>
<reference evidence="10" key="1">
    <citation type="journal article" date="2016" name="Proc. Natl. Acad. Sci. U.S.A.">
        <title>Lipid metabolic changes in an early divergent fungus govern the establishment of a mutualistic symbiosis with endobacteria.</title>
        <authorList>
            <person name="Lastovetsky O.A."/>
            <person name="Gaspar M.L."/>
            <person name="Mondo S.J."/>
            <person name="LaButti K.M."/>
            <person name="Sandor L."/>
            <person name="Grigoriev I.V."/>
            <person name="Henry S.A."/>
            <person name="Pawlowska T.E."/>
        </authorList>
    </citation>
    <scope>NUCLEOTIDE SEQUENCE [LARGE SCALE GENOMIC DNA]</scope>
    <source>
        <strain evidence="10">ATCC 52814</strain>
    </source>
</reference>
<name>A0A1X0QZC1_RHIZD</name>
<organism evidence="10">
    <name type="scientific">Rhizopus microsporus var. microsporus</name>
    <dbReference type="NCBI Taxonomy" id="86635"/>
    <lineage>
        <taxon>Eukaryota</taxon>
        <taxon>Fungi</taxon>
        <taxon>Fungi incertae sedis</taxon>
        <taxon>Mucoromycota</taxon>
        <taxon>Mucoromycotina</taxon>
        <taxon>Mucoromycetes</taxon>
        <taxon>Mucorales</taxon>
        <taxon>Mucorineae</taxon>
        <taxon>Rhizopodaceae</taxon>
        <taxon>Rhizopus</taxon>
    </lineage>
</organism>
<keyword evidence="6" id="KW-0406">Ion transport</keyword>
<dbReference type="GO" id="GO:0005886">
    <property type="term" value="C:plasma membrane"/>
    <property type="evidence" value="ECO:0007669"/>
    <property type="project" value="UniProtKB-SubCell"/>
</dbReference>
<evidence type="ECO:0000256" key="1">
    <source>
        <dbReference type="ARBA" id="ARBA00004651"/>
    </source>
</evidence>
<keyword evidence="5 9" id="KW-1133">Transmembrane helix</keyword>
<sequence>MPTLNTHTVEGYPYLKKPTLLGDFSFYVKRQLVWPDVLRWKGSVFLPTLPGIAITTMFSCLVCLFNITFAVTISVPVSVLGTVSVALGLLLAFRVNTAYDRYWEGRKLVQTVMGTIRNVARQVWINIPEESDEDHLAKMRCIKLLLAFFVATKHHLRQEYGTDYHDLKELLPPHWEPASVAKLKRAGGGKRKSYGGITSNTSHKDILLGGEDTSLRRRRISVNVLSRDPAISVNSKNSVKPATHGEYMDSDEPTDIANIRRSLIQQEFPNSNLCHLTAAQLQRSLTGADASPSLSDEEEQREDVHLLDETVQSPSEVAGTDAPTCSSAPNGRGKSYFEDETNLINRFKQQHHRGIKRHLDHSKFTSPEDLPYQGDSDLSLPLEILFRIALFINQAKAEKRIDSSFVSVTVNSLDILANSLTAFERIVHTPIPKAYNIHLKQAVMLYIFFLPFALVESLGWLVAPIVALVSFTLFGIEAIGAEIENPFGYDDNDLPLNRYCDELKREVEYIIYHIPSKSTSILLSGH</sequence>
<protein>
    <submittedName>
        <fullName evidence="10">Uncharacterized protein</fullName>
    </submittedName>
</protein>
<dbReference type="OrthoDB" id="1368at2759"/>
<feature type="transmembrane region" description="Helical" evidence="9">
    <location>
        <begin position="73"/>
        <end position="93"/>
    </location>
</feature>
<dbReference type="PANTHER" id="PTHR33281">
    <property type="entry name" value="UPF0187 PROTEIN YNEE"/>
    <property type="match status" value="1"/>
</dbReference>
<dbReference type="PANTHER" id="PTHR33281:SF19">
    <property type="entry name" value="VOLTAGE-DEPENDENT ANION CHANNEL-FORMING PROTEIN YNEE"/>
    <property type="match status" value="1"/>
</dbReference>
<proteinExistence type="predicted"/>
<accession>A0A1X0QZC1</accession>
<gene>
    <name evidence="10" type="ORF">BCV72DRAFT_311482</name>
</gene>
<keyword evidence="2" id="KW-0813">Transport</keyword>
<evidence type="ECO:0000256" key="7">
    <source>
        <dbReference type="ARBA" id="ARBA00023136"/>
    </source>
</evidence>
<evidence type="ECO:0000256" key="6">
    <source>
        <dbReference type="ARBA" id="ARBA00023065"/>
    </source>
</evidence>